<reference evidence="1 2" key="1">
    <citation type="journal article" date="2016" name="Nat. Commun.">
        <title>Thousands of microbial genomes shed light on interconnected biogeochemical processes in an aquifer system.</title>
        <authorList>
            <person name="Anantharaman K."/>
            <person name="Brown C.T."/>
            <person name="Hug L.A."/>
            <person name="Sharon I."/>
            <person name="Castelle C.J."/>
            <person name="Probst A.J."/>
            <person name="Thomas B.C."/>
            <person name="Singh A."/>
            <person name="Wilkins M.J."/>
            <person name="Karaoz U."/>
            <person name="Brodie E.L."/>
            <person name="Williams K.H."/>
            <person name="Hubbard S.S."/>
            <person name="Banfield J.F."/>
        </authorList>
    </citation>
    <scope>NUCLEOTIDE SEQUENCE [LARGE SCALE GENOMIC DNA]</scope>
</reference>
<accession>A0A1F5ESN4</accession>
<gene>
    <name evidence="1" type="ORF">A3I18_02760</name>
</gene>
<protein>
    <submittedName>
        <fullName evidence="1">Uncharacterized protein</fullName>
    </submittedName>
</protein>
<evidence type="ECO:0000313" key="2">
    <source>
        <dbReference type="Proteomes" id="UP000186545"/>
    </source>
</evidence>
<sequence>MEEKMPKSKLSIKEKKVGKETFQYACGSKDCCLGMAKNLDGTSFTIIGFNDAGGRIVGTTEEIDNLFHLWQHNRPE</sequence>
<evidence type="ECO:0000313" key="1">
    <source>
        <dbReference type="EMBL" id="OGD70401.1"/>
    </source>
</evidence>
<dbReference type="EMBL" id="MFAD01000016">
    <property type="protein sequence ID" value="OGD70401.1"/>
    <property type="molecule type" value="Genomic_DNA"/>
</dbReference>
<name>A0A1F5ESN4_9BACT</name>
<comment type="caution">
    <text evidence="1">The sequence shown here is derived from an EMBL/GenBank/DDBJ whole genome shotgun (WGS) entry which is preliminary data.</text>
</comment>
<dbReference type="Proteomes" id="UP000186545">
    <property type="component" value="Unassembled WGS sequence"/>
</dbReference>
<proteinExistence type="predicted"/>
<dbReference type="AlphaFoldDB" id="A0A1F5ESN4"/>
<organism evidence="1 2">
    <name type="scientific">Candidatus Campbellbacteria bacterium RIFCSPLOWO2_02_FULL_35_11</name>
    <dbReference type="NCBI Taxonomy" id="1797581"/>
    <lineage>
        <taxon>Bacteria</taxon>
        <taxon>Candidatus Campbelliibacteriota</taxon>
    </lineage>
</organism>